<dbReference type="RefSeq" id="WP_380217289.1">
    <property type="nucleotide sequence ID" value="NZ_JBHTBN010000003.1"/>
</dbReference>
<name>A0ABW2MU72_9FLAO</name>
<accession>A0ABW2MU72</accession>
<sequence length="444" mass="50665">MKTQVLLTFITGSLLIISNTTYAQENFQRLVDKIIVSNGTSLNELNFYQASSFMEMPYEKEYPEAVVYNGEKILLLAEDFKTRLDSYLITDWAALLQLSHEVAHHLKNHEFPLSKQHEMKADEFAGKVLNDFGANRKQLTEALETIAESNHAINSKTTVTDRLESLINGWQSASVIDIGVSVSEENVRDRDDTNIDEDEMNAEKILRKSLEALGGVDKIKRIDKLYQHQKNEMKMKVSGTDVAVTTSLEMHYLDSSTLLNKITTVSSLTPGTSTYVETLVKDEKVYTRTTSNVPWVVAPGQTMNMISNSSNYIQEYKLLEKAYTVNYLGVEEFNGKKYYVLETPEETIMENTQSKTTEKKKYYYSVNTGLLTYVDWDSKMGGMVSKNWIHYFDYRSVSGILYSFRQEMTSTIDMSGTEVNVTTITTYPVIEINPDFDETMFKVN</sequence>
<dbReference type="EMBL" id="JBHTBN010000003">
    <property type="protein sequence ID" value="MFC7357443.1"/>
    <property type="molecule type" value="Genomic_DNA"/>
</dbReference>
<keyword evidence="1" id="KW-0732">Signal</keyword>
<evidence type="ECO:0000313" key="2">
    <source>
        <dbReference type="EMBL" id="MFC7357443.1"/>
    </source>
</evidence>
<comment type="caution">
    <text evidence="2">The sequence shown here is derived from an EMBL/GenBank/DDBJ whole genome shotgun (WGS) entry which is preliminary data.</text>
</comment>
<evidence type="ECO:0000313" key="3">
    <source>
        <dbReference type="Proteomes" id="UP001596415"/>
    </source>
</evidence>
<dbReference type="Proteomes" id="UP001596415">
    <property type="component" value="Unassembled WGS sequence"/>
</dbReference>
<feature type="chain" id="PRO_5045418349" description="Peptidase M48 domain-containing protein" evidence="1">
    <location>
        <begin position="24"/>
        <end position="444"/>
    </location>
</feature>
<protein>
    <recommendedName>
        <fullName evidence="4">Peptidase M48 domain-containing protein</fullName>
    </recommendedName>
</protein>
<evidence type="ECO:0008006" key="4">
    <source>
        <dbReference type="Google" id="ProtNLM"/>
    </source>
</evidence>
<gene>
    <name evidence="2" type="ORF">ACFQO1_07075</name>
</gene>
<feature type="signal peptide" evidence="1">
    <location>
        <begin position="1"/>
        <end position="23"/>
    </location>
</feature>
<proteinExistence type="predicted"/>
<evidence type="ECO:0000256" key="1">
    <source>
        <dbReference type="SAM" id="SignalP"/>
    </source>
</evidence>
<reference evidence="3" key="1">
    <citation type="journal article" date="2019" name="Int. J. Syst. Evol. Microbiol.">
        <title>The Global Catalogue of Microorganisms (GCM) 10K type strain sequencing project: providing services to taxonomists for standard genome sequencing and annotation.</title>
        <authorList>
            <consortium name="The Broad Institute Genomics Platform"/>
            <consortium name="The Broad Institute Genome Sequencing Center for Infectious Disease"/>
            <person name="Wu L."/>
            <person name="Ma J."/>
        </authorList>
    </citation>
    <scope>NUCLEOTIDE SEQUENCE [LARGE SCALE GENOMIC DNA]</scope>
    <source>
        <strain evidence="3">CGMCC 1.16306</strain>
    </source>
</reference>
<keyword evidence="3" id="KW-1185">Reference proteome</keyword>
<dbReference type="Gene3D" id="2.50.20.10">
    <property type="entry name" value="Lipoprotein localisation LolA/LolB/LppX"/>
    <property type="match status" value="1"/>
</dbReference>
<organism evidence="2 3">
    <name type="scientific">Jejudonia soesokkakensis</name>
    <dbReference type="NCBI Taxonomy" id="1323432"/>
    <lineage>
        <taxon>Bacteria</taxon>
        <taxon>Pseudomonadati</taxon>
        <taxon>Bacteroidota</taxon>
        <taxon>Flavobacteriia</taxon>
        <taxon>Flavobacteriales</taxon>
        <taxon>Flavobacteriaceae</taxon>
        <taxon>Jejudonia</taxon>
    </lineage>
</organism>